<gene>
    <name evidence="2" type="primary">ORF95740</name>
</gene>
<protein>
    <submittedName>
        <fullName evidence="2">Uncharacterized protein</fullName>
    </submittedName>
</protein>
<reference evidence="2" key="1">
    <citation type="submission" date="2014-12" db="EMBL/GenBank/DDBJ databases">
        <title>Insight into the proteome of Arion vulgaris.</title>
        <authorList>
            <person name="Aradska J."/>
            <person name="Bulat T."/>
            <person name="Smidak R."/>
            <person name="Sarate P."/>
            <person name="Gangsoo J."/>
            <person name="Sialana F."/>
            <person name="Bilban M."/>
            <person name="Lubec G."/>
        </authorList>
    </citation>
    <scope>NUCLEOTIDE SEQUENCE</scope>
    <source>
        <tissue evidence="2">Skin</tissue>
    </source>
</reference>
<evidence type="ECO:0000313" key="2">
    <source>
        <dbReference type="EMBL" id="CEK75489.1"/>
    </source>
</evidence>
<dbReference type="AlphaFoldDB" id="A0A0B7A3J6"/>
<accession>A0A0B7A3J6</accession>
<organism evidence="2">
    <name type="scientific">Arion vulgaris</name>
    <dbReference type="NCBI Taxonomy" id="1028688"/>
    <lineage>
        <taxon>Eukaryota</taxon>
        <taxon>Metazoa</taxon>
        <taxon>Spiralia</taxon>
        <taxon>Lophotrochozoa</taxon>
        <taxon>Mollusca</taxon>
        <taxon>Gastropoda</taxon>
        <taxon>Heterobranchia</taxon>
        <taxon>Euthyneura</taxon>
        <taxon>Panpulmonata</taxon>
        <taxon>Eupulmonata</taxon>
        <taxon>Stylommatophora</taxon>
        <taxon>Helicina</taxon>
        <taxon>Arionoidea</taxon>
        <taxon>Arionidae</taxon>
        <taxon>Arion</taxon>
    </lineage>
</organism>
<dbReference type="EMBL" id="HACG01028624">
    <property type="protein sequence ID" value="CEK75489.1"/>
    <property type="molecule type" value="Transcribed_RNA"/>
</dbReference>
<evidence type="ECO:0000256" key="1">
    <source>
        <dbReference type="SAM" id="MobiDB-lite"/>
    </source>
</evidence>
<feature type="non-terminal residue" evidence="2">
    <location>
        <position position="81"/>
    </location>
</feature>
<feature type="region of interest" description="Disordered" evidence="1">
    <location>
        <begin position="1"/>
        <end position="45"/>
    </location>
</feature>
<name>A0A0B7A3J6_9EUPU</name>
<proteinExistence type="predicted"/>
<sequence length="81" mass="8868">MSKRQISQNDASSGKLKTKKRKTDFDSSDEELENENHSDNDSLGSFVESSLVAPTLLSSDEAESVAGVIMRVSVNNFMCHS</sequence>
<feature type="compositionally biased region" description="Polar residues" evidence="1">
    <location>
        <begin position="1"/>
        <end position="12"/>
    </location>
</feature>